<organism evidence="1 2">
    <name type="scientific">Parapedobacter indicus</name>
    <dbReference type="NCBI Taxonomy" id="1477437"/>
    <lineage>
        <taxon>Bacteria</taxon>
        <taxon>Pseudomonadati</taxon>
        <taxon>Bacteroidota</taxon>
        <taxon>Sphingobacteriia</taxon>
        <taxon>Sphingobacteriales</taxon>
        <taxon>Sphingobacteriaceae</taxon>
        <taxon>Parapedobacter</taxon>
    </lineage>
</organism>
<dbReference type="RefSeq" id="WP_143072960.1">
    <property type="nucleotide sequence ID" value="NZ_FOQO01000009.1"/>
</dbReference>
<sequence>MTIFVCMKVLLDITEDKANFVMELLRNLKFVKAQTLSSYKADVLEGVREGVQEAIQIQKGH</sequence>
<dbReference type="AlphaFoldDB" id="A0A1I3QM25"/>
<dbReference type="EMBL" id="FOQO01000009">
    <property type="protein sequence ID" value="SFJ34281.1"/>
    <property type="molecule type" value="Genomic_DNA"/>
</dbReference>
<keyword evidence="2" id="KW-1185">Reference proteome</keyword>
<accession>A0A1I3QM25</accession>
<evidence type="ECO:0000313" key="1">
    <source>
        <dbReference type="EMBL" id="SFJ34281.1"/>
    </source>
</evidence>
<name>A0A1I3QM25_9SPHI</name>
<gene>
    <name evidence="1" type="ORF">SAMN05444682_10921</name>
</gene>
<dbReference type="OrthoDB" id="886540at2"/>
<dbReference type="STRING" id="1477437.SAMN05444682_10921"/>
<dbReference type="Proteomes" id="UP000198670">
    <property type="component" value="Unassembled WGS sequence"/>
</dbReference>
<reference evidence="1 2" key="1">
    <citation type="submission" date="2016-10" db="EMBL/GenBank/DDBJ databases">
        <authorList>
            <person name="de Groot N.N."/>
        </authorList>
    </citation>
    <scope>NUCLEOTIDE SEQUENCE [LARGE SCALE GENOMIC DNA]</scope>
    <source>
        <strain evidence="1 2">RK1</strain>
    </source>
</reference>
<evidence type="ECO:0000313" key="2">
    <source>
        <dbReference type="Proteomes" id="UP000198670"/>
    </source>
</evidence>
<protein>
    <submittedName>
        <fullName evidence="1">Uncharacterized protein</fullName>
    </submittedName>
</protein>
<proteinExistence type="predicted"/>